<dbReference type="Gene3D" id="3.40.190.10">
    <property type="entry name" value="Periplasmic binding protein-like II"/>
    <property type="match status" value="2"/>
</dbReference>
<evidence type="ECO:0000313" key="6">
    <source>
        <dbReference type="EMBL" id="MEZ8179315.1"/>
    </source>
</evidence>
<dbReference type="Pfam" id="PF00126">
    <property type="entry name" value="HTH_1"/>
    <property type="match status" value="1"/>
</dbReference>
<proteinExistence type="inferred from homology"/>
<dbReference type="PROSITE" id="PS50931">
    <property type="entry name" value="HTH_LYSR"/>
    <property type="match status" value="1"/>
</dbReference>
<dbReference type="SUPFAM" id="SSF46785">
    <property type="entry name" value="Winged helix' DNA-binding domain"/>
    <property type="match status" value="1"/>
</dbReference>
<accession>A0ABV4LNI3</accession>
<keyword evidence="4" id="KW-0804">Transcription</keyword>
<evidence type="ECO:0000256" key="1">
    <source>
        <dbReference type="ARBA" id="ARBA00009437"/>
    </source>
</evidence>
<reference evidence="6 7" key="1">
    <citation type="submission" date="2024-06" db="EMBL/GenBank/DDBJ databases">
        <authorList>
            <person name="Steensen K."/>
            <person name="Seneca J."/>
            <person name="Bartlau N."/>
            <person name="Yu A.X."/>
            <person name="Polz M.F."/>
        </authorList>
    </citation>
    <scope>NUCLEOTIDE SEQUENCE [LARGE SCALE GENOMIC DNA]</scope>
    <source>
        <strain evidence="6 7">1F145</strain>
    </source>
</reference>
<keyword evidence="3" id="KW-0238">DNA-binding</keyword>
<comment type="similarity">
    <text evidence="1">Belongs to the LysR transcriptional regulatory family.</text>
</comment>
<keyword evidence="2" id="KW-0805">Transcription regulation</keyword>
<dbReference type="Gene3D" id="1.10.10.10">
    <property type="entry name" value="Winged helix-like DNA-binding domain superfamily/Winged helix DNA-binding domain"/>
    <property type="match status" value="1"/>
</dbReference>
<sequence>MAKDFYNNLDLNLLRTFLVIYQEKNLQKASTRLHVSAPALSKSLNRLRHHFDDQLFLKVPRGLSPTPFSDNLAQKIAPTFDTLNNNIKSLQEFAPSDLNGKLTIAISPFLLHAIGKDLFTEIHQQAPNVELHLVNWSKSSLEDISIGTSKLGINYDLPLSRKDIACQLITKDQFRVYVRKDHPIQDRIEFSDVQNYPIATLIAADWNLKESFAEKIIREVDITLQPNIVFRSELPSAILETISETNILFPSTGYIHIERYPNLKALSPIDTEQNLVKDILVYYPIKDKNDPTQQWLLSIITQLLEDWDK</sequence>
<protein>
    <submittedName>
        <fullName evidence="6">LysR family transcriptional regulator</fullName>
    </submittedName>
</protein>
<evidence type="ECO:0000259" key="5">
    <source>
        <dbReference type="PROSITE" id="PS50931"/>
    </source>
</evidence>
<dbReference type="PANTHER" id="PTHR30118">
    <property type="entry name" value="HTH-TYPE TRANSCRIPTIONAL REGULATOR LEUO-RELATED"/>
    <property type="match status" value="1"/>
</dbReference>
<dbReference type="SUPFAM" id="SSF53850">
    <property type="entry name" value="Periplasmic binding protein-like II"/>
    <property type="match status" value="1"/>
</dbReference>
<dbReference type="InterPro" id="IPR036388">
    <property type="entry name" value="WH-like_DNA-bd_sf"/>
</dbReference>
<name>A0ABV4LNI3_VIBSP</name>
<dbReference type="PANTHER" id="PTHR30118:SF14">
    <property type="entry name" value="LYSR FAMILY TRANSCRIPTIONAL REGULATOR"/>
    <property type="match status" value="1"/>
</dbReference>
<evidence type="ECO:0000256" key="2">
    <source>
        <dbReference type="ARBA" id="ARBA00023015"/>
    </source>
</evidence>
<dbReference type="InterPro" id="IPR000847">
    <property type="entry name" value="LysR_HTH_N"/>
</dbReference>
<organism evidence="6 7">
    <name type="scientific">Vibrio splendidus</name>
    <dbReference type="NCBI Taxonomy" id="29497"/>
    <lineage>
        <taxon>Bacteria</taxon>
        <taxon>Pseudomonadati</taxon>
        <taxon>Pseudomonadota</taxon>
        <taxon>Gammaproteobacteria</taxon>
        <taxon>Vibrionales</taxon>
        <taxon>Vibrionaceae</taxon>
        <taxon>Vibrio</taxon>
    </lineage>
</organism>
<dbReference type="RefSeq" id="WP_102445577.1">
    <property type="nucleotide sequence ID" value="NZ_CAWNTO010000024.1"/>
</dbReference>
<dbReference type="InterPro" id="IPR005119">
    <property type="entry name" value="LysR_subst-bd"/>
</dbReference>
<dbReference type="InterPro" id="IPR036390">
    <property type="entry name" value="WH_DNA-bd_sf"/>
</dbReference>
<gene>
    <name evidence="6" type="ORF">ACED33_01370</name>
</gene>
<evidence type="ECO:0000256" key="3">
    <source>
        <dbReference type="ARBA" id="ARBA00023125"/>
    </source>
</evidence>
<evidence type="ECO:0000313" key="7">
    <source>
        <dbReference type="Proteomes" id="UP001569200"/>
    </source>
</evidence>
<dbReference type="Proteomes" id="UP001569200">
    <property type="component" value="Unassembled WGS sequence"/>
</dbReference>
<evidence type="ECO:0000256" key="4">
    <source>
        <dbReference type="ARBA" id="ARBA00023163"/>
    </source>
</evidence>
<dbReference type="Pfam" id="PF03466">
    <property type="entry name" value="LysR_substrate"/>
    <property type="match status" value="1"/>
</dbReference>
<comment type="caution">
    <text evidence="6">The sequence shown here is derived from an EMBL/GenBank/DDBJ whole genome shotgun (WGS) entry which is preliminary data.</text>
</comment>
<dbReference type="EMBL" id="JBGOOW010000001">
    <property type="protein sequence ID" value="MEZ8179315.1"/>
    <property type="molecule type" value="Genomic_DNA"/>
</dbReference>
<feature type="domain" description="HTH lysR-type" evidence="5">
    <location>
        <begin position="9"/>
        <end position="66"/>
    </location>
</feature>
<keyword evidence="7" id="KW-1185">Reference proteome</keyword>
<dbReference type="InterPro" id="IPR050389">
    <property type="entry name" value="LysR-type_TF"/>
</dbReference>